<dbReference type="Gene3D" id="3.40.50.150">
    <property type="entry name" value="Vaccinia Virus protein VP39"/>
    <property type="match status" value="1"/>
</dbReference>
<dbReference type="GO" id="GO:0000179">
    <property type="term" value="F:rRNA (adenine-N6,N6-)-dimethyltransferase activity"/>
    <property type="evidence" value="ECO:0007669"/>
    <property type="project" value="InterPro"/>
</dbReference>
<accession>A0A3S8U9U5</accession>
<evidence type="ECO:0000256" key="2">
    <source>
        <dbReference type="ARBA" id="ARBA00022679"/>
    </source>
</evidence>
<dbReference type="OrthoDB" id="9805585at2"/>
<protein>
    <submittedName>
        <fullName evidence="5">Methyltransferase type 12</fullName>
    </submittedName>
</protein>
<dbReference type="KEGG" id="taw:EI545_17065"/>
<gene>
    <name evidence="5" type="ORF">EI545_17065</name>
</gene>
<feature type="domain" description="Ribosomal RNA adenine methylase transferase N-terminal" evidence="4">
    <location>
        <begin position="29"/>
        <end position="149"/>
    </location>
</feature>
<evidence type="ECO:0000313" key="5">
    <source>
        <dbReference type="EMBL" id="AZL60384.1"/>
    </source>
</evidence>
<dbReference type="SUPFAM" id="SSF53335">
    <property type="entry name" value="S-adenosyl-L-methionine-dependent methyltransferases"/>
    <property type="match status" value="1"/>
</dbReference>
<proteinExistence type="predicted"/>
<dbReference type="RefSeq" id="WP_125326576.1">
    <property type="nucleotide sequence ID" value="NZ_CP034328.1"/>
</dbReference>
<keyword evidence="3" id="KW-0949">S-adenosyl-L-methionine</keyword>
<evidence type="ECO:0000256" key="1">
    <source>
        <dbReference type="ARBA" id="ARBA00022603"/>
    </source>
</evidence>
<keyword evidence="6" id="KW-1185">Reference proteome</keyword>
<dbReference type="AlphaFoldDB" id="A0A3S8U9U5"/>
<keyword evidence="2 5" id="KW-0808">Transferase</keyword>
<organism evidence="5 6">
    <name type="scientific">Tabrizicola piscis</name>
    <dbReference type="NCBI Taxonomy" id="2494374"/>
    <lineage>
        <taxon>Bacteria</taxon>
        <taxon>Pseudomonadati</taxon>
        <taxon>Pseudomonadota</taxon>
        <taxon>Alphaproteobacteria</taxon>
        <taxon>Rhodobacterales</taxon>
        <taxon>Paracoccaceae</taxon>
        <taxon>Tabrizicola</taxon>
    </lineage>
</organism>
<reference evidence="5 6" key="1">
    <citation type="submission" date="2018-12" db="EMBL/GenBank/DDBJ databases">
        <title>Complete genome sequencing of Tabrizicola sp. K13M18.</title>
        <authorList>
            <person name="Bae J.-W."/>
        </authorList>
    </citation>
    <scope>NUCLEOTIDE SEQUENCE [LARGE SCALE GENOMIC DNA]</scope>
    <source>
        <strain evidence="5 6">K13M18</strain>
    </source>
</reference>
<dbReference type="InterPro" id="IPR020598">
    <property type="entry name" value="rRNA_Ade_methylase_Trfase_N"/>
</dbReference>
<dbReference type="InterPro" id="IPR029063">
    <property type="entry name" value="SAM-dependent_MTases_sf"/>
</dbReference>
<dbReference type="InterPro" id="IPR020596">
    <property type="entry name" value="rRNA_Ade_Mease_Trfase_CS"/>
</dbReference>
<evidence type="ECO:0000256" key="3">
    <source>
        <dbReference type="ARBA" id="ARBA00022691"/>
    </source>
</evidence>
<dbReference type="PROSITE" id="PS01131">
    <property type="entry name" value="RRNA_A_DIMETH"/>
    <property type="match status" value="1"/>
</dbReference>
<keyword evidence="1 5" id="KW-0489">Methyltransferase</keyword>
<sequence>MSEDLALFRRRLLQNPKQISALAPSSRYLARAMAEGLGPKTGRVVEFGPGTGRLTRAILKAGVPARHLDLFELDNDFVRHLRQHFPGVAVHHLGADRADDVVASGVGAVVSGLPLLSMPPAVREAIVDAAFRILAPGAPFIQFTYGPKPPLPPDSVERLGLRFESGTKVWLNLPPARVYRFYRA</sequence>
<evidence type="ECO:0000313" key="6">
    <source>
        <dbReference type="Proteomes" id="UP000282002"/>
    </source>
</evidence>
<dbReference type="EMBL" id="CP034328">
    <property type="protein sequence ID" value="AZL60384.1"/>
    <property type="molecule type" value="Genomic_DNA"/>
</dbReference>
<dbReference type="Proteomes" id="UP000282002">
    <property type="component" value="Chromosome"/>
</dbReference>
<name>A0A3S8U9U5_9RHOB</name>
<dbReference type="SMART" id="SM00650">
    <property type="entry name" value="rADc"/>
    <property type="match status" value="1"/>
</dbReference>
<evidence type="ECO:0000259" key="4">
    <source>
        <dbReference type="SMART" id="SM00650"/>
    </source>
</evidence>